<dbReference type="PANTHER" id="PTHR40052">
    <property type="entry name" value="UPF0403 PROTEIN YQIW-RELATED"/>
    <property type="match status" value="1"/>
</dbReference>
<keyword evidence="3" id="KW-1185">Reference proteome</keyword>
<sequence>MNAYEEYMREVARPMREELTNAGFDELTTPEEVNQFMNKNSEPALVVINSVCGCAAGLARPAAIHSLNHENKPEKLVTVFAGQDREATEQMRSYFSDIEPSSPSMAIVKDGQLQYFLPREQIEGFEVEEIVEQLTEAYDKYC</sequence>
<evidence type="ECO:0000313" key="2">
    <source>
        <dbReference type="EMBL" id="SER79418.1"/>
    </source>
</evidence>
<dbReference type="InterPro" id="IPR009474">
    <property type="entry name" value="BrxB/BrxA"/>
</dbReference>
<dbReference type="EMBL" id="FOGL01000010">
    <property type="protein sequence ID" value="SER79418.1"/>
    <property type="molecule type" value="Genomic_DNA"/>
</dbReference>
<comment type="similarity">
    <text evidence="1">Belongs to the bacilliredoxin family.</text>
</comment>
<dbReference type="STRING" id="531814.SAMN04487944_11073"/>
<reference evidence="2 3" key="1">
    <citation type="submission" date="2016-10" db="EMBL/GenBank/DDBJ databases">
        <authorList>
            <person name="de Groot N.N."/>
        </authorList>
    </citation>
    <scope>NUCLEOTIDE SEQUENCE [LARGE SCALE GENOMIC DNA]</scope>
    <source>
        <strain evidence="2 3">CGMCC 1.7727</strain>
    </source>
</reference>
<evidence type="ECO:0000313" key="3">
    <source>
        <dbReference type="Proteomes" id="UP000199687"/>
    </source>
</evidence>
<dbReference type="PANTHER" id="PTHR40052:SF2">
    <property type="entry name" value="BACILLIREDOXIN BRXA"/>
    <property type="match status" value="1"/>
</dbReference>
<gene>
    <name evidence="2" type="ORF">SAMN04487944_11073</name>
</gene>
<dbReference type="OrthoDB" id="9793981at2"/>
<dbReference type="Proteomes" id="UP000199687">
    <property type="component" value="Unassembled WGS sequence"/>
</dbReference>
<dbReference type="AlphaFoldDB" id="A0A1H9S3B0"/>
<organism evidence="2 3">
    <name type="scientific">Gracilibacillus ureilyticus</name>
    <dbReference type="NCBI Taxonomy" id="531814"/>
    <lineage>
        <taxon>Bacteria</taxon>
        <taxon>Bacillati</taxon>
        <taxon>Bacillota</taxon>
        <taxon>Bacilli</taxon>
        <taxon>Bacillales</taxon>
        <taxon>Bacillaceae</taxon>
        <taxon>Gracilibacillus</taxon>
    </lineage>
</organism>
<dbReference type="Pfam" id="PF06491">
    <property type="entry name" value="Disulph_isomer"/>
    <property type="match status" value="1"/>
</dbReference>
<dbReference type="NCBIfam" id="TIGR04191">
    <property type="entry name" value="YphP_YqiW"/>
    <property type="match status" value="1"/>
</dbReference>
<name>A0A1H9S3B0_9BACI</name>
<accession>A0A1H9S3B0</accession>
<protein>
    <submittedName>
        <fullName evidence="2">Putative bacilliredoxin, YphP/YqiW family</fullName>
    </submittedName>
</protein>
<dbReference type="Gene3D" id="3.40.30.10">
    <property type="entry name" value="Glutaredoxin"/>
    <property type="match status" value="1"/>
</dbReference>
<proteinExistence type="inferred from homology"/>
<dbReference type="Gene3D" id="6.10.250.2150">
    <property type="match status" value="1"/>
</dbReference>
<evidence type="ECO:0000256" key="1">
    <source>
        <dbReference type="ARBA" id="ARBA00038305"/>
    </source>
</evidence>
<dbReference type="RefSeq" id="WP_089740990.1">
    <property type="nucleotide sequence ID" value="NZ_FOGL01000010.1"/>
</dbReference>